<feature type="transmembrane region" description="Helical" evidence="1">
    <location>
        <begin position="253"/>
        <end position="269"/>
    </location>
</feature>
<feature type="transmembrane region" description="Helical" evidence="1">
    <location>
        <begin position="309"/>
        <end position="328"/>
    </location>
</feature>
<keyword evidence="1" id="KW-0812">Transmembrane</keyword>
<gene>
    <name evidence="2" type="ORF">K6T50_03405</name>
</gene>
<keyword evidence="1" id="KW-0472">Membrane</keyword>
<protein>
    <recommendedName>
        <fullName evidence="4">Sodium/phosphate symporter</fullName>
    </recommendedName>
</protein>
<dbReference type="AlphaFoldDB" id="A0A8T8WEB3"/>
<dbReference type="RefSeq" id="WP_222608018.1">
    <property type="nucleotide sequence ID" value="NZ_CP081958.1"/>
</dbReference>
<feature type="transmembrane region" description="Helical" evidence="1">
    <location>
        <begin position="146"/>
        <end position="163"/>
    </location>
</feature>
<reference evidence="2 3" key="1">
    <citation type="journal article" date="2021" name="Int. J. Syst. Evol. Microbiol.">
        <title>Halobaculum halophilum sp. nov. and Halobaculum salinum sp. nov., isolated from salt lake and saline soil.</title>
        <authorList>
            <person name="Cui H.L."/>
            <person name="Shi X.W."/>
            <person name="Yin X.M."/>
            <person name="Yang X.Y."/>
            <person name="Hou J."/>
            <person name="Zhu L."/>
        </authorList>
    </citation>
    <scope>NUCLEOTIDE SEQUENCE [LARGE SCALE GENOMIC DNA]</scope>
    <source>
        <strain evidence="2 3">NBRC 109044</strain>
    </source>
</reference>
<feature type="transmembrane region" description="Helical" evidence="1">
    <location>
        <begin position="88"/>
        <end position="108"/>
    </location>
</feature>
<proteinExistence type="predicted"/>
<sequence length="589" mass="60705">MSNGPDRRALAILACVVVGAGARLAPLWWSPLPATLDGIVYARLANDVHAAGHIDLVGMRVDALASTALLSTGSLVTGAAPLGLAQPLYALIGTTGVLLGAVFARRLGASLGWPGRRRARAAVLAAFALAVDGVFVRRTGVPDDDAITLVTIPLLALAVHLYARSERGAWLAVAGVILLVLPVTHTFSTLIAALVLIGLLAGHLIGRPLTRGRLVAAGVALAFCAYFVAYYTLAASTPLTVPYVDRVQSSPGLFAAWLVVLVAAVPWYQRTTRRMRRLAAVAPLAFILAAIAVNARTVVFPGTAATPRLVLLFVLPFAVPAALAALAGHRFGRAGPVEPALFALFLAPVVQILFSFTAGLTPEYFATALRAQTHVHLPVLVLAAAVVSRLEPRERLAGVAADGGSAVRRWLGVAGPLGGAVRSIGAVVRPLAAAARPVGVAVLVVAMAATLPVAYVNLDTGSYPSTTTESEFAAGTFATQHIEGTWTSSHTGVRVPGNYYGNVDASVGPTASWLRGGPSPACPVVSQRSWTTTGAHLFPAAPATIPPATYDRWLAQRSLVYDAGGADPVVVTVPSAIGDPEAAGFGGSC</sequence>
<evidence type="ECO:0000313" key="3">
    <source>
        <dbReference type="Proteomes" id="UP000826254"/>
    </source>
</evidence>
<dbReference type="KEGG" id="hmp:K6T50_03405"/>
<evidence type="ECO:0008006" key="4">
    <source>
        <dbReference type="Google" id="ProtNLM"/>
    </source>
</evidence>
<keyword evidence="3" id="KW-1185">Reference proteome</keyword>
<feature type="transmembrane region" description="Helical" evidence="1">
    <location>
        <begin position="278"/>
        <end position="297"/>
    </location>
</feature>
<evidence type="ECO:0000313" key="2">
    <source>
        <dbReference type="EMBL" id="QZP38217.1"/>
    </source>
</evidence>
<keyword evidence="1" id="KW-1133">Transmembrane helix</keyword>
<feature type="transmembrane region" description="Helical" evidence="1">
    <location>
        <begin position="340"/>
        <end position="361"/>
    </location>
</feature>
<feature type="transmembrane region" description="Helical" evidence="1">
    <location>
        <begin position="169"/>
        <end position="202"/>
    </location>
</feature>
<feature type="transmembrane region" description="Helical" evidence="1">
    <location>
        <begin position="214"/>
        <end position="233"/>
    </location>
</feature>
<organism evidence="2 3">
    <name type="scientific">Halobaculum magnesiiphilum</name>
    <dbReference type="NCBI Taxonomy" id="1017351"/>
    <lineage>
        <taxon>Archaea</taxon>
        <taxon>Methanobacteriati</taxon>
        <taxon>Methanobacteriota</taxon>
        <taxon>Stenosarchaea group</taxon>
        <taxon>Halobacteria</taxon>
        <taxon>Halobacteriales</taxon>
        <taxon>Haloferacaceae</taxon>
        <taxon>Halobaculum</taxon>
    </lineage>
</organism>
<dbReference type="Proteomes" id="UP000826254">
    <property type="component" value="Chromosome"/>
</dbReference>
<name>A0A8T8WEB3_9EURY</name>
<dbReference type="GeneID" id="67177157"/>
<dbReference type="EMBL" id="CP081958">
    <property type="protein sequence ID" value="QZP38217.1"/>
    <property type="molecule type" value="Genomic_DNA"/>
</dbReference>
<accession>A0A8T8WEB3</accession>
<evidence type="ECO:0000256" key="1">
    <source>
        <dbReference type="SAM" id="Phobius"/>
    </source>
</evidence>